<proteinExistence type="predicted"/>
<comment type="caution">
    <text evidence="2">The sequence shown here is derived from an EMBL/GenBank/DDBJ whole genome shotgun (WGS) entry which is preliminary data.</text>
</comment>
<feature type="signal peptide" evidence="1">
    <location>
        <begin position="1"/>
        <end position="21"/>
    </location>
</feature>
<sequence>MRMALSFFLIAFLIFFMPVPAGSQGTATQVETPPPPAGVFNLTLQQTKAYSKSLNFEVVGHNYFKVEWRTPYAKLVGLGSGFNTPRVYDGIAYLGGYAGPPTLYGVIVADVHDPENIKPLAFIPCNAGARCPYVRVNTKRQILIGTHDTNTDNPVQPPAGQAVRAGVSFTDVSDPGNPKPLGFLLTRENGATHGFEIDDRYVYACANTPQSKTGVTGANQELVIVDYSDARNPKLVSTLHIKGQHV</sequence>
<feature type="chain" id="PRO_5022171489" evidence="1">
    <location>
        <begin position="22"/>
        <end position="246"/>
    </location>
</feature>
<gene>
    <name evidence="2" type="ORF">E6G99_05060</name>
</gene>
<evidence type="ECO:0000256" key="1">
    <source>
        <dbReference type="SAM" id="SignalP"/>
    </source>
</evidence>
<evidence type="ECO:0000313" key="3">
    <source>
        <dbReference type="Proteomes" id="UP000318661"/>
    </source>
</evidence>
<organism evidence="2 3">
    <name type="scientific">Candidatus Segetimicrobium genomatis</name>
    <dbReference type="NCBI Taxonomy" id="2569760"/>
    <lineage>
        <taxon>Bacteria</taxon>
        <taxon>Bacillati</taxon>
        <taxon>Candidatus Sysuimicrobiota</taxon>
        <taxon>Candidatus Sysuimicrobiia</taxon>
        <taxon>Candidatus Sysuimicrobiales</taxon>
        <taxon>Candidatus Segetimicrobiaceae</taxon>
        <taxon>Candidatus Segetimicrobium</taxon>
    </lineage>
</organism>
<dbReference type="Proteomes" id="UP000318661">
    <property type="component" value="Unassembled WGS sequence"/>
</dbReference>
<protein>
    <submittedName>
        <fullName evidence="2">Uncharacterized protein</fullName>
    </submittedName>
</protein>
<keyword evidence="1" id="KW-0732">Signal</keyword>
<dbReference type="AlphaFoldDB" id="A0A537LJG0"/>
<name>A0A537LJG0_9BACT</name>
<dbReference type="EMBL" id="VBAJ01000124">
    <property type="protein sequence ID" value="TMJ08116.1"/>
    <property type="molecule type" value="Genomic_DNA"/>
</dbReference>
<evidence type="ECO:0000313" key="2">
    <source>
        <dbReference type="EMBL" id="TMJ08116.1"/>
    </source>
</evidence>
<accession>A0A537LJG0</accession>
<feature type="non-terminal residue" evidence="2">
    <location>
        <position position="246"/>
    </location>
</feature>
<reference evidence="2 3" key="1">
    <citation type="journal article" date="2019" name="Nat. Microbiol.">
        <title>Mediterranean grassland soil C-N compound turnover is dependent on rainfall and depth, and is mediated by genomically divergent microorganisms.</title>
        <authorList>
            <person name="Diamond S."/>
            <person name="Andeer P.F."/>
            <person name="Li Z."/>
            <person name="Crits-Christoph A."/>
            <person name="Burstein D."/>
            <person name="Anantharaman K."/>
            <person name="Lane K.R."/>
            <person name="Thomas B.C."/>
            <person name="Pan C."/>
            <person name="Northen T.R."/>
            <person name="Banfield J.F."/>
        </authorList>
    </citation>
    <scope>NUCLEOTIDE SEQUENCE [LARGE SCALE GENOMIC DNA]</scope>
    <source>
        <strain evidence="2">NP_2</strain>
    </source>
</reference>